<evidence type="ECO:0000313" key="1">
    <source>
        <dbReference type="EMBL" id="RBO79927.1"/>
    </source>
</evidence>
<dbReference type="STRING" id="1210090.GCA_001613185_06667"/>
<dbReference type="AlphaFoldDB" id="A0A366CW12"/>
<comment type="caution">
    <text evidence="1">The sequence shown here is derived from an EMBL/GenBank/DDBJ whole genome shotgun (WGS) entry which is preliminary data.</text>
</comment>
<sequence>MTPHVTPATPDRDRTATPILWVDAEPVRLQRDLTEVADFAPDLVYYPPNPETGIPHGGWKGELPRWPFDRPVPEGLDALIGPTGLPVAVVYRAAYPMVPPLIYPLDPVPTVEEWTQTTWHVAPGGSLCLLRSVGAWLPEASMTELLAKAAGWRIEYAMMKAGVIEQMSVNGIVSDSLQDHLVAHAAHRTTDHDAESRDHSADGSH</sequence>
<proteinExistence type="predicted"/>
<gene>
    <name evidence="1" type="ORF">DFR74_1293</name>
</gene>
<protein>
    <recommendedName>
        <fullName evidence="3">Ubiquitin-conjugating enzyme</fullName>
    </recommendedName>
</protein>
<organism evidence="1 2">
    <name type="scientific">Nocardia puris</name>
    <dbReference type="NCBI Taxonomy" id="208602"/>
    <lineage>
        <taxon>Bacteria</taxon>
        <taxon>Bacillati</taxon>
        <taxon>Actinomycetota</taxon>
        <taxon>Actinomycetes</taxon>
        <taxon>Mycobacteriales</taxon>
        <taxon>Nocardiaceae</taxon>
        <taxon>Nocardia</taxon>
    </lineage>
</organism>
<accession>A0A366CW12</accession>
<dbReference type="EMBL" id="QNRE01000029">
    <property type="protein sequence ID" value="RBO79927.1"/>
    <property type="molecule type" value="Genomic_DNA"/>
</dbReference>
<evidence type="ECO:0000313" key="2">
    <source>
        <dbReference type="Proteomes" id="UP000252586"/>
    </source>
</evidence>
<reference evidence="1 2" key="1">
    <citation type="submission" date="2018-06" db="EMBL/GenBank/DDBJ databases">
        <title>Genomic Encyclopedia of Type Strains, Phase IV (KMG-IV): sequencing the most valuable type-strain genomes for metagenomic binning, comparative biology and taxonomic classification.</title>
        <authorList>
            <person name="Goeker M."/>
        </authorList>
    </citation>
    <scope>NUCLEOTIDE SEQUENCE [LARGE SCALE GENOMIC DNA]</scope>
    <source>
        <strain evidence="1 2">DSM 44599</strain>
    </source>
</reference>
<name>A0A366CW12_9NOCA</name>
<evidence type="ECO:0008006" key="3">
    <source>
        <dbReference type="Google" id="ProtNLM"/>
    </source>
</evidence>
<dbReference type="Proteomes" id="UP000252586">
    <property type="component" value="Unassembled WGS sequence"/>
</dbReference>
<dbReference type="OrthoDB" id="5083716at2"/>
<keyword evidence="2" id="KW-1185">Reference proteome</keyword>